<keyword evidence="2" id="KW-1185">Reference proteome</keyword>
<comment type="caution">
    <text evidence="1">The sequence shown here is derived from an EMBL/GenBank/DDBJ whole genome shotgun (WGS) entry which is preliminary data.</text>
</comment>
<dbReference type="Proteomes" id="UP000246702">
    <property type="component" value="Unassembled WGS sequence"/>
</dbReference>
<organism evidence="1 2">
    <name type="scientific">Aspergillus sclerotioniger CBS 115572</name>
    <dbReference type="NCBI Taxonomy" id="1450535"/>
    <lineage>
        <taxon>Eukaryota</taxon>
        <taxon>Fungi</taxon>
        <taxon>Dikarya</taxon>
        <taxon>Ascomycota</taxon>
        <taxon>Pezizomycotina</taxon>
        <taxon>Eurotiomycetes</taxon>
        <taxon>Eurotiomycetidae</taxon>
        <taxon>Eurotiales</taxon>
        <taxon>Aspergillaceae</taxon>
        <taxon>Aspergillus</taxon>
        <taxon>Aspergillus subgen. Circumdati</taxon>
    </lineage>
</organism>
<gene>
    <name evidence="1" type="ORF">BO94DRAFT_20915</name>
</gene>
<dbReference type="GeneID" id="37108286"/>
<name>A0A317X148_9EURO</name>
<accession>A0A317X148</accession>
<dbReference type="EMBL" id="MSFK01000010">
    <property type="protein sequence ID" value="PWY90250.1"/>
    <property type="molecule type" value="Genomic_DNA"/>
</dbReference>
<reference evidence="1 2" key="1">
    <citation type="submission" date="2016-12" db="EMBL/GenBank/DDBJ databases">
        <title>The genomes of Aspergillus section Nigri reveals drivers in fungal speciation.</title>
        <authorList>
            <consortium name="DOE Joint Genome Institute"/>
            <person name="Vesth T.C."/>
            <person name="Nybo J."/>
            <person name="Theobald S."/>
            <person name="Brandl J."/>
            <person name="Frisvad J.C."/>
            <person name="Nielsen K.F."/>
            <person name="Lyhne E.K."/>
            <person name="Kogle M.E."/>
            <person name="Kuo A."/>
            <person name="Riley R."/>
            <person name="Clum A."/>
            <person name="Nolan M."/>
            <person name="Lipzen A."/>
            <person name="Salamov A."/>
            <person name="Henrissat B."/>
            <person name="Wiebenga A."/>
            <person name="De Vries R.P."/>
            <person name="Grigoriev I.V."/>
            <person name="Mortensen U.H."/>
            <person name="Andersen M.R."/>
            <person name="Baker S.E."/>
        </authorList>
    </citation>
    <scope>NUCLEOTIDE SEQUENCE [LARGE SCALE GENOMIC DNA]</scope>
    <source>
        <strain evidence="1 2">CBS 115572</strain>
    </source>
</reference>
<evidence type="ECO:0000313" key="1">
    <source>
        <dbReference type="EMBL" id="PWY90250.1"/>
    </source>
</evidence>
<protein>
    <submittedName>
        <fullName evidence="1">Uncharacterized protein</fullName>
    </submittedName>
</protein>
<proteinExistence type="predicted"/>
<evidence type="ECO:0000313" key="2">
    <source>
        <dbReference type="Proteomes" id="UP000246702"/>
    </source>
</evidence>
<dbReference type="AlphaFoldDB" id="A0A317X148"/>
<dbReference type="RefSeq" id="XP_025468628.1">
    <property type="nucleotide sequence ID" value="XM_025606143.1"/>
</dbReference>
<sequence>MQMICCLTASRGLSSAAVESFSSKHIGSTLFQTALVWETRIDSLQSFIGIWSILRVGRAIHESYVSLIMYSFPWSLSREQRGHLLPTMKGYFTMSIDAYDSIAQIPDPYDQNIIIEPSTASLE</sequence>